<proteinExistence type="inferred from homology"/>
<dbReference type="GO" id="GO:0016020">
    <property type="term" value="C:membrane"/>
    <property type="evidence" value="ECO:0007669"/>
    <property type="project" value="UniProtKB-SubCell"/>
</dbReference>
<evidence type="ECO:0000256" key="5">
    <source>
        <dbReference type="ARBA" id="ARBA00023136"/>
    </source>
</evidence>
<evidence type="ECO:0000256" key="1">
    <source>
        <dbReference type="ARBA" id="ARBA00004141"/>
    </source>
</evidence>
<evidence type="ECO:0000313" key="8">
    <source>
        <dbReference type="EMBL" id="KAF4655888.1"/>
    </source>
</evidence>
<dbReference type="InterPro" id="IPR007248">
    <property type="entry name" value="Mpv17_PMP22"/>
</dbReference>
<evidence type="ECO:0000256" key="6">
    <source>
        <dbReference type="RuleBase" id="RU363053"/>
    </source>
</evidence>
<organism evidence="8 10">
    <name type="scientific">Perkinsus olseni</name>
    <name type="common">Perkinsus atlanticus</name>
    <dbReference type="NCBI Taxonomy" id="32597"/>
    <lineage>
        <taxon>Eukaryota</taxon>
        <taxon>Sar</taxon>
        <taxon>Alveolata</taxon>
        <taxon>Perkinsozoa</taxon>
        <taxon>Perkinsea</taxon>
        <taxon>Perkinsida</taxon>
        <taxon>Perkinsidae</taxon>
        <taxon>Perkinsus</taxon>
    </lineage>
</organism>
<evidence type="ECO:0008006" key="11">
    <source>
        <dbReference type="Google" id="ProtNLM"/>
    </source>
</evidence>
<evidence type="ECO:0000256" key="2">
    <source>
        <dbReference type="ARBA" id="ARBA00006824"/>
    </source>
</evidence>
<evidence type="ECO:0000256" key="3">
    <source>
        <dbReference type="ARBA" id="ARBA00022692"/>
    </source>
</evidence>
<sequence>MVFLRLKGVFTSSPVLANSVTSLACYALSDLIAQRADDTDIKGSHGNDIDKRRLLSVALCGPILSGICLTKLYRNLDRFLGSGHTFRVASRKILFMQIVYMPFSVPAFIFLSSTFNALFDGEGFTIACTEASAVTNQRWKEAYWTSWFVWPISDAFNFTVMQRRMPAARPTWDAIVMVGWNAYLSWRGIGGHSVTEFSCPARMDDV</sequence>
<evidence type="ECO:0000313" key="10">
    <source>
        <dbReference type="Proteomes" id="UP000572268"/>
    </source>
</evidence>
<dbReference type="AlphaFoldDB" id="A0A7J6L9H9"/>
<gene>
    <name evidence="8" type="ORF">FOL46_008084</name>
    <name evidence="7" type="ORF">FOZ61_009073</name>
</gene>
<keyword evidence="5 6" id="KW-0472">Membrane</keyword>
<evidence type="ECO:0000256" key="4">
    <source>
        <dbReference type="ARBA" id="ARBA00022989"/>
    </source>
</evidence>
<reference evidence="9 10" key="1">
    <citation type="submission" date="2020-04" db="EMBL/GenBank/DDBJ databases">
        <title>Perkinsus olseni comparative genomics.</title>
        <authorList>
            <person name="Bogema D.R."/>
        </authorList>
    </citation>
    <scope>NUCLEOTIDE SEQUENCE [LARGE SCALE GENOMIC DNA]</scope>
    <source>
        <strain evidence="7">ATCC PRA-179</strain>
        <strain evidence="8">ATCC PRA-31</strain>
    </source>
</reference>
<evidence type="ECO:0000313" key="9">
    <source>
        <dbReference type="Proteomes" id="UP000570595"/>
    </source>
</evidence>
<keyword evidence="3 6" id="KW-0812">Transmembrane</keyword>
<comment type="subcellular location">
    <subcellularLocation>
        <location evidence="1">Membrane</location>
        <topology evidence="1">Multi-pass membrane protein</topology>
    </subcellularLocation>
</comment>
<dbReference type="EMBL" id="JABAHT010000636">
    <property type="protein sequence ID" value="KAF4653295.1"/>
    <property type="molecule type" value="Genomic_DNA"/>
</dbReference>
<feature type="transmembrane region" description="Helical" evidence="6">
    <location>
        <begin position="93"/>
        <end position="111"/>
    </location>
</feature>
<accession>A0A7J6L9H9</accession>
<dbReference type="Proteomes" id="UP000570595">
    <property type="component" value="Unassembled WGS sequence"/>
</dbReference>
<dbReference type="EMBL" id="JABANN010000616">
    <property type="protein sequence ID" value="KAF4655888.1"/>
    <property type="molecule type" value="Genomic_DNA"/>
</dbReference>
<feature type="transmembrane region" description="Helical" evidence="6">
    <location>
        <begin position="54"/>
        <end position="73"/>
    </location>
</feature>
<keyword evidence="4 6" id="KW-1133">Transmembrane helix</keyword>
<dbReference type="OrthoDB" id="430207at2759"/>
<evidence type="ECO:0000313" key="7">
    <source>
        <dbReference type="EMBL" id="KAF4653295.1"/>
    </source>
</evidence>
<dbReference type="GO" id="GO:0005737">
    <property type="term" value="C:cytoplasm"/>
    <property type="evidence" value="ECO:0007669"/>
    <property type="project" value="TreeGrafter"/>
</dbReference>
<dbReference type="Proteomes" id="UP000572268">
    <property type="component" value="Unassembled WGS sequence"/>
</dbReference>
<protein>
    <recommendedName>
        <fullName evidence="11">Protein Mpv17</fullName>
    </recommendedName>
</protein>
<comment type="caution">
    <text evidence="8">The sequence shown here is derived from an EMBL/GenBank/DDBJ whole genome shotgun (WGS) entry which is preliminary data.</text>
</comment>
<dbReference type="PROSITE" id="PS51257">
    <property type="entry name" value="PROKAR_LIPOPROTEIN"/>
    <property type="match status" value="1"/>
</dbReference>
<dbReference type="PANTHER" id="PTHR11266">
    <property type="entry name" value="PEROXISOMAL MEMBRANE PROTEIN 2, PXMP2 MPV17"/>
    <property type="match status" value="1"/>
</dbReference>
<dbReference type="Pfam" id="PF04117">
    <property type="entry name" value="Mpv17_PMP22"/>
    <property type="match status" value="1"/>
</dbReference>
<comment type="similarity">
    <text evidence="2 6">Belongs to the peroxisomal membrane protein PXMP2/4 family.</text>
</comment>
<name>A0A7J6L9H9_PEROL</name>